<evidence type="ECO:0000259" key="2">
    <source>
        <dbReference type="Pfam" id="PF13205"/>
    </source>
</evidence>
<dbReference type="InterPro" id="IPR032812">
    <property type="entry name" value="SbsA_Ig"/>
</dbReference>
<proteinExistence type="predicted"/>
<reference evidence="4" key="1">
    <citation type="submission" date="2016-10" db="EMBL/GenBank/DDBJ databases">
        <authorList>
            <person name="Varghese N."/>
            <person name="Submissions S."/>
        </authorList>
    </citation>
    <scope>NUCLEOTIDE SEQUENCE [LARGE SCALE GENOMIC DNA]</scope>
    <source>
        <strain evidence="4">DSM 22376</strain>
    </source>
</reference>
<evidence type="ECO:0000313" key="4">
    <source>
        <dbReference type="Proteomes" id="UP000198951"/>
    </source>
</evidence>
<evidence type="ECO:0000313" key="3">
    <source>
        <dbReference type="EMBL" id="SEA81847.1"/>
    </source>
</evidence>
<dbReference type="RefSeq" id="WP_091090980.1">
    <property type="nucleotide sequence ID" value="NZ_FNRD01000009.1"/>
</dbReference>
<dbReference type="OrthoDB" id="9809989at2"/>
<evidence type="ECO:0000256" key="1">
    <source>
        <dbReference type="ARBA" id="ARBA00022729"/>
    </source>
</evidence>
<organism evidence="3 4">
    <name type="scientific">Flavobacterium gillisiae</name>
    <dbReference type="NCBI Taxonomy" id="150146"/>
    <lineage>
        <taxon>Bacteria</taxon>
        <taxon>Pseudomonadati</taxon>
        <taxon>Bacteroidota</taxon>
        <taxon>Flavobacteriia</taxon>
        <taxon>Flavobacteriales</taxon>
        <taxon>Flavobacteriaceae</taxon>
        <taxon>Flavobacterium</taxon>
    </lineage>
</organism>
<dbReference type="Proteomes" id="UP000198951">
    <property type="component" value="Unassembled WGS sequence"/>
</dbReference>
<gene>
    <name evidence="3" type="ORF">SAMN05443667_10988</name>
</gene>
<accession>A0A1H4EAJ4</accession>
<dbReference type="PROSITE" id="PS51257">
    <property type="entry name" value="PROKAR_LIPOPROTEIN"/>
    <property type="match status" value="1"/>
</dbReference>
<name>A0A1H4EAJ4_9FLAO</name>
<dbReference type="AlphaFoldDB" id="A0A1H4EAJ4"/>
<protein>
    <submittedName>
        <fullName evidence="3">Ig-like domain-containing protein</fullName>
    </submittedName>
</protein>
<dbReference type="EMBL" id="FNRD01000009">
    <property type="protein sequence ID" value="SEA81847.1"/>
    <property type="molecule type" value="Genomic_DNA"/>
</dbReference>
<sequence>MLKNNLRYISLLLLVFLVSCAKRGTITGGLKDTLGPVLKVSFPENFNTNFKGNEIKLVFDENIKLKNLNKQLVISPPMKYEPIISPTSATKTLSIKIKDTLQANTTYSFNFGQSIADNNEGNPFNQFKYVFSTGNYIDSLAIGGRIKDAYAIEAEPFVSVMLYEVNDSYKDSIIYTDNPRYITNTLDSLKTFRLENLKAGKYLLVALKDQNNNNKFDPKNEKIGFIKHFITVPNDTVYELELFKETLPFKAFKPVQASGNRLLMGYEGNIKSINSRPKIALKDKADIVSTIVNQFPKKDSLQIWYKPIKTDSLALIVTKDNYKNDFALKIKEQKKDTLNITALQNGTLNFRDRFTLTSTTPLVHFDNSKIKLVNKDSVAVAFTTEYDDFNQKIYFDFKKEPSENYNITLLPGALTDFFEMSNDSLSFKLNTKSTADYGNLRVQLQNVKKFPVIVELTNSKGDIIASEYSENATTVDFNLLEPALFTLRIIYDENKNKVYDSGNFLEKRYSEEVVYFSKDIDIRANWDVDQAFDVSIPYTPEPKKKTEKINSEKKRGF</sequence>
<keyword evidence="4" id="KW-1185">Reference proteome</keyword>
<feature type="domain" description="SbsA Ig-like" evidence="2">
    <location>
        <begin position="32"/>
        <end position="133"/>
    </location>
</feature>
<dbReference type="STRING" id="150146.SAMN05443667_10988"/>
<keyword evidence="1" id="KW-0732">Signal</keyword>
<dbReference type="Pfam" id="PF13205">
    <property type="entry name" value="Big_5"/>
    <property type="match status" value="1"/>
</dbReference>